<evidence type="ECO:0000259" key="2">
    <source>
        <dbReference type="PROSITE" id="PS50943"/>
    </source>
</evidence>
<keyword evidence="1" id="KW-0238">DNA-binding</keyword>
<dbReference type="InterPro" id="IPR001387">
    <property type="entry name" value="Cro/C1-type_HTH"/>
</dbReference>
<gene>
    <name evidence="3" type="ORF">DHM44_03665</name>
</gene>
<organism evidence="3 4">
    <name type="scientific">Flexistipes sinusarabici</name>
    <dbReference type="NCBI Taxonomy" id="2352"/>
    <lineage>
        <taxon>Bacteria</taxon>
        <taxon>Pseudomonadati</taxon>
        <taxon>Deferribacterota</taxon>
        <taxon>Deferribacteres</taxon>
        <taxon>Deferribacterales</taxon>
        <taxon>Flexistipitaceae</taxon>
        <taxon>Flexistipes</taxon>
    </lineage>
</organism>
<dbReference type="RefSeq" id="WP_273266428.1">
    <property type="nucleotide sequence ID" value="NZ_JAAZVV010000073.1"/>
</dbReference>
<dbReference type="Proteomes" id="UP000262325">
    <property type="component" value="Unassembled WGS sequence"/>
</dbReference>
<protein>
    <submittedName>
        <fullName evidence="3">Transcriptional regulator</fullName>
    </submittedName>
</protein>
<dbReference type="AlphaFoldDB" id="A0A3D5QBV5"/>
<comment type="caution">
    <text evidence="3">The sequence shown here is derived from an EMBL/GenBank/DDBJ whole genome shotgun (WGS) entry which is preliminary data.</text>
</comment>
<reference evidence="3 4" key="1">
    <citation type="journal article" date="2018" name="Nat. Biotechnol.">
        <title>A standardized bacterial taxonomy based on genome phylogeny substantially revises the tree of life.</title>
        <authorList>
            <person name="Parks D.H."/>
            <person name="Chuvochina M."/>
            <person name="Waite D.W."/>
            <person name="Rinke C."/>
            <person name="Skarshewski A."/>
            <person name="Chaumeil P.A."/>
            <person name="Hugenholtz P."/>
        </authorList>
    </citation>
    <scope>NUCLEOTIDE SEQUENCE [LARGE SCALE GENOMIC DNA]</scope>
    <source>
        <strain evidence="3">UBA8672</strain>
    </source>
</reference>
<dbReference type="InterPro" id="IPR013096">
    <property type="entry name" value="Cupin_2"/>
</dbReference>
<sequence>MDDVDINIGGRVKKLRNDRNLTLQDVANFTGFSKALISQIENNVVMPPISTLSKIAKVLNVKMTYFFEEEIDYSDYYIVRKNERKFVFKEGAKHGYLYEELAHIKNNDIFETFIVTIKPGTSEKKLFSHEGYEFMFLSEGTISLYLNNEKIILKEGDSIAFNSKIPHYAESISGDSSKILSVRMKGQDIKEVIRNAAKA</sequence>
<dbReference type="EMBL" id="DPPF01000075">
    <property type="protein sequence ID" value="HCW92759.1"/>
    <property type="molecule type" value="Genomic_DNA"/>
</dbReference>
<dbReference type="GO" id="GO:0003677">
    <property type="term" value="F:DNA binding"/>
    <property type="evidence" value="ECO:0007669"/>
    <property type="project" value="UniProtKB-KW"/>
</dbReference>
<dbReference type="InterPro" id="IPR011051">
    <property type="entry name" value="RmlC_Cupin_sf"/>
</dbReference>
<evidence type="ECO:0000256" key="1">
    <source>
        <dbReference type="ARBA" id="ARBA00023125"/>
    </source>
</evidence>
<dbReference type="Pfam" id="PF07883">
    <property type="entry name" value="Cupin_2"/>
    <property type="match status" value="1"/>
</dbReference>
<dbReference type="GO" id="GO:0005829">
    <property type="term" value="C:cytosol"/>
    <property type="evidence" value="ECO:0007669"/>
    <property type="project" value="TreeGrafter"/>
</dbReference>
<dbReference type="Gene3D" id="2.60.120.10">
    <property type="entry name" value="Jelly Rolls"/>
    <property type="match status" value="1"/>
</dbReference>
<dbReference type="PANTHER" id="PTHR46797:SF19">
    <property type="entry name" value="BLL2473 PROTEIN"/>
    <property type="match status" value="1"/>
</dbReference>
<evidence type="ECO:0000313" key="4">
    <source>
        <dbReference type="Proteomes" id="UP000262325"/>
    </source>
</evidence>
<dbReference type="InterPro" id="IPR014710">
    <property type="entry name" value="RmlC-like_jellyroll"/>
</dbReference>
<dbReference type="CDD" id="cd02209">
    <property type="entry name" value="cupin_XRE_C"/>
    <property type="match status" value="1"/>
</dbReference>
<dbReference type="InterPro" id="IPR050807">
    <property type="entry name" value="TransReg_Diox_bact_type"/>
</dbReference>
<feature type="domain" description="HTH cro/C1-type" evidence="2">
    <location>
        <begin position="12"/>
        <end position="66"/>
    </location>
</feature>
<dbReference type="PROSITE" id="PS50943">
    <property type="entry name" value="HTH_CROC1"/>
    <property type="match status" value="1"/>
</dbReference>
<dbReference type="SUPFAM" id="SSF47413">
    <property type="entry name" value="lambda repressor-like DNA-binding domains"/>
    <property type="match status" value="1"/>
</dbReference>
<dbReference type="SMART" id="SM00530">
    <property type="entry name" value="HTH_XRE"/>
    <property type="match status" value="1"/>
</dbReference>
<dbReference type="SUPFAM" id="SSF51182">
    <property type="entry name" value="RmlC-like cupins"/>
    <property type="match status" value="1"/>
</dbReference>
<dbReference type="PANTHER" id="PTHR46797">
    <property type="entry name" value="HTH-TYPE TRANSCRIPTIONAL REGULATOR"/>
    <property type="match status" value="1"/>
</dbReference>
<dbReference type="Pfam" id="PF01381">
    <property type="entry name" value="HTH_3"/>
    <property type="match status" value="1"/>
</dbReference>
<dbReference type="GO" id="GO:0003700">
    <property type="term" value="F:DNA-binding transcription factor activity"/>
    <property type="evidence" value="ECO:0007669"/>
    <property type="project" value="TreeGrafter"/>
</dbReference>
<name>A0A3D5QBV5_FLESI</name>
<proteinExistence type="predicted"/>
<evidence type="ECO:0000313" key="3">
    <source>
        <dbReference type="EMBL" id="HCW92759.1"/>
    </source>
</evidence>
<dbReference type="CDD" id="cd00093">
    <property type="entry name" value="HTH_XRE"/>
    <property type="match status" value="1"/>
</dbReference>
<dbReference type="Gene3D" id="1.10.260.40">
    <property type="entry name" value="lambda repressor-like DNA-binding domains"/>
    <property type="match status" value="1"/>
</dbReference>
<dbReference type="InterPro" id="IPR010982">
    <property type="entry name" value="Lambda_DNA-bd_dom_sf"/>
</dbReference>
<accession>A0A3D5QBV5</accession>